<comment type="catalytic activity">
    <reaction evidence="27">
        <text>1-(9Z-octadecenoyl)-glycerol + H2O = glycerol + (9Z)-octadecenoate + H(+)</text>
        <dbReference type="Rhea" id="RHEA:38487"/>
        <dbReference type="ChEBI" id="CHEBI:15377"/>
        <dbReference type="ChEBI" id="CHEBI:15378"/>
        <dbReference type="ChEBI" id="CHEBI:17754"/>
        <dbReference type="ChEBI" id="CHEBI:30823"/>
        <dbReference type="ChEBI" id="CHEBI:75342"/>
    </reaction>
    <physiologicalReaction direction="left-to-right" evidence="27">
        <dbReference type="Rhea" id="RHEA:38488"/>
    </physiologicalReaction>
</comment>
<dbReference type="SUPFAM" id="SSF52266">
    <property type="entry name" value="SGNH hydrolase"/>
    <property type="match status" value="2"/>
</dbReference>
<comment type="catalytic activity">
    <reaction evidence="26">
        <text>1,3-dihexadecanoyl-2-(9Z-octadecenoyl)glycerol + H2O = 1-hexadecanoyl-2-(9Z-octadecenoyl)-glycerol + hexadecanoate + H(+)</text>
        <dbReference type="Rhea" id="RHEA:40979"/>
        <dbReference type="ChEBI" id="CHEBI:7896"/>
        <dbReference type="ChEBI" id="CHEBI:15377"/>
        <dbReference type="ChEBI" id="CHEBI:15378"/>
        <dbReference type="ChEBI" id="CHEBI:75585"/>
        <dbReference type="ChEBI" id="CHEBI:75688"/>
    </reaction>
    <physiologicalReaction direction="left-to-right" evidence="26">
        <dbReference type="Rhea" id="RHEA:40980"/>
    </physiologicalReaction>
</comment>
<keyword evidence="14 47" id="KW-0472">Membrane</keyword>
<dbReference type="CDD" id="cd01824">
    <property type="entry name" value="Phospholipase_B_like"/>
    <property type="match status" value="2"/>
</dbReference>
<evidence type="ECO:0000256" key="20">
    <source>
        <dbReference type="ARBA" id="ARBA00029723"/>
    </source>
</evidence>
<comment type="catalytic activity">
    <reaction evidence="38">
        <text>1-hexadecanoyl-2-(9Z-octadecenoyl)-sn-glycero-3-phosphoethanolamine + H2O = 1-hexadecanoyl-sn-glycero-3-phosphoethanolamine + (9Z)-octadecenoate + H(+)</text>
        <dbReference type="Rhea" id="RHEA:40911"/>
        <dbReference type="ChEBI" id="CHEBI:15377"/>
        <dbReference type="ChEBI" id="CHEBI:15378"/>
        <dbReference type="ChEBI" id="CHEBI:30823"/>
        <dbReference type="ChEBI" id="CHEBI:73004"/>
        <dbReference type="ChEBI" id="CHEBI:73007"/>
    </reaction>
    <physiologicalReaction direction="left-to-right" evidence="38">
        <dbReference type="Rhea" id="RHEA:40912"/>
    </physiologicalReaction>
</comment>
<evidence type="ECO:0000256" key="26">
    <source>
        <dbReference type="ARBA" id="ARBA00047363"/>
    </source>
</evidence>
<dbReference type="Gene3D" id="3.40.50.1110">
    <property type="entry name" value="SGNH hydrolase"/>
    <property type="match status" value="2"/>
</dbReference>
<comment type="catalytic activity">
    <reaction evidence="29">
        <text>2,3-di-(9Z)-octadecenoyl-sn-glycerol + H2O = 3-(9Z-octadecenoyl)-sn-glycerol + (9Z)-octadecenoate + H(+)</text>
        <dbReference type="Rhea" id="RHEA:42604"/>
        <dbReference type="ChEBI" id="CHEBI:15377"/>
        <dbReference type="ChEBI" id="CHEBI:15378"/>
        <dbReference type="ChEBI" id="CHEBI:30823"/>
        <dbReference type="ChEBI" id="CHEBI:75824"/>
        <dbReference type="ChEBI" id="CHEBI:75938"/>
    </reaction>
    <physiologicalReaction direction="left-to-right" evidence="29">
        <dbReference type="Rhea" id="RHEA:42605"/>
    </physiologicalReaction>
</comment>
<evidence type="ECO:0000313" key="48">
    <source>
        <dbReference type="EMBL" id="KAK7906633.1"/>
    </source>
</evidence>
<keyword evidence="13" id="KW-0443">Lipid metabolism</keyword>
<comment type="catalytic activity">
    <reaction evidence="39">
        <text>1-hexadecanoyl-sn-glycero-3-phosphocholine + H2O = sn-glycerol 3-phosphocholine + hexadecanoate + H(+)</text>
        <dbReference type="Rhea" id="RHEA:40435"/>
        <dbReference type="ChEBI" id="CHEBI:7896"/>
        <dbReference type="ChEBI" id="CHEBI:15377"/>
        <dbReference type="ChEBI" id="CHEBI:15378"/>
        <dbReference type="ChEBI" id="CHEBI:16870"/>
        <dbReference type="ChEBI" id="CHEBI:72998"/>
    </reaction>
    <physiologicalReaction direction="left-to-right" evidence="39">
        <dbReference type="Rhea" id="RHEA:40436"/>
    </physiologicalReaction>
</comment>
<evidence type="ECO:0000256" key="7">
    <source>
        <dbReference type="ARBA" id="ARBA00022475"/>
    </source>
</evidence>
<comment type="similarity">
    <text evidence="2">Belongs to the 'GDSL' lipolytic enzyme family. Phospholipase B1 subfamily.</text>
</comment>
<evidence type="ECO:0000256" key="40">
    <source>
        <dbReference type="ARBA" id="ARBA00048699"/>
    </source>
</evidence>
<evidence type="ECO:0000313" key="49">
    <source>
        <dbReference type="Proteomes" id="UP001460270"/>
    </source>
</evidence>
<evidence type="ECO:0000256" key="29">
    <source>
        <dbReference type="ARBA" id="ARBA00048011"/>
    </source>
</evidence>
<keyword evidence="8 47" id="KW-0812">Transmembrane</keyword>
<protein>
    <recommendedName>
        <fullName evidence="6">Phospholipase B1, membrane-associated</fullName>
        <ecNumber evidence="5">3.1.1.3</ecNumber>
        <ecNumber evidence="4">3.1.1.4</ecNumber>
        <ecNumber evidence="3">3.1.1.5</ecNumber>
    </recommendedName>
    <alternativeName>
        <fullName evidence="20">Lysophospholipase</fullName>
    </alternativeName>
    <alternativeName>
        <fullName evidence="21">Phospholipase A2</fullName>
    </alternativeName>
    <alternativeName>
        <fullName evidence="23">Phospholipase B/lipase</fullName>
    </alternativeName>
    <alternativeName>
        <fullName evidence="22">Triacylglycerol lipase</fullName>
    </alternativeName>
</protein>
<dbReference type="InterPro" id="IPR036514">
    <property type="entry name" value="SGNH_hydro_sf"/>
</dbReference>
<evidence type="ECO:0000256" key="25">
    <source>
        <dbReference type="ARBA" id="ARBA00047324"/>
    </source>
</evidence>
<evidence type="ECO:0000256" key="10">
    <source>
        <dbReference type="ARBA" id="ARBA00022737"/>
    </source>
</evidence>
<comment type="catalytic activity">
    <reaction evidence="36">
        <text>1,2,3-tri-(9Z-octadecenoyl)-glycerol + H2O = di-(9Z)-octadecenoylglycerol + (9Z)-octadecenoate + H(+)</text>
        <dbReference type="Rhea" id="RHEA:38575"/>
        <dbReference type="ChEBI" id="CHEBI:15377"/>
        <dbReference type="ChEBI" id="CHEBI:15378"/>
        <dbReference type="ChEBI" id="CHEBI:30823"/>
        <dbReference type="ChEBI" id="CHEBI:53753"/>
        <dbReference type="ChEBI" id="CHEBI:75945"/>
    </reaction>
    <physiologicalReaction direction="left-to-right" evidence="36">
        <dbReference type="Rhea" id="RHEA:38576"/>
    </physiologicalReaction>
</comment>
<evidence type="ECO:0000256" key="12">
    <source>
        <dbReference type="ARBA" id="ARBA00022989"/>
    </source>
</evidence>
<dbReference type="GO" id="GO:0004806">
    <property type="term" value="F:triacylglycerol lipase activity"/>
    <property type="evidence" value="ECO:0007669"/>
    <property type="project" value="UniProtKB-EC"/>
</dbReference>
<reference evidence="49" key="1">
    <citation type="submission" date="2024-04" db="EMBL/GenBank/DDBJ databases">
        <title>Salinicola lusitanus LLJ914,a marine bacterium isolated from the Okinawa Trough.</title>
        <authorList>
            <person name="Li J."/>
        </authorList>
    </citation>
    <scope>NUCLEOTIDE SEQUENCE [LARGE SCALE GENOMIC DNA]</scope>
</reference>
<evidence type="ECO:0000256" key="28">
    <source>
        <dbReference type="ARBA" id="ARBA00047459"/>
    </source>
</evidence>
<evidence type="ECO:0000256" key="21">
    <source>
        <dbReference type="ARBA" id="ARBA00031182"/>
    </source>
</evidence>
<keyword evidence="49" id="KW-1185">Reference proteome</keyword>
<comment type="catalytic activity">
    <reaction evidence="37">
        <text>a 1-acyl-sn-glycero-3-phosphocholine + H2O = sn-glycerol 3-phosphocholine + a fatty acid + H(+)</text>
        <dbReference type="Rhea" id="RHEA:15177"/>
        <dbReference type="ChEBI" id="CHEBI:15377"/>
        <dbReference type="ChEBI" id="CHEBI:15378"/>
        <dbReference type="ChEBI" id="CHEBI:16870"/>
        <dbReference type="ChEBI" id="CHEBI:28868"/>
        <dbReference type="ChEBI" id="CHEBI:58168"/>
        <dbReference type="EC" id="3.1.1.5"/>
    </reaction>
    <physiologicalReaction direction="left-to-right" evidence="37">
        <dbReference type="Rhea" id="RHEA:15178"/>
    </physiologicalReaction>
</comment>
<evidence type="ECO:0000256" key="43">
    <source>
        <dbReference type="ARBA" id="ARBA00048939"/>
    </source>
</evidence>
<comment type="catalytic activity">
    <reaction evidence="31">
        <text>a 1-O-alkyl-2-acyl-sn-glycero-3-phosphocholine + H2O = a 1-O-alkyl-sn-glycero-3-phosphocholine + a fatty acid + H(+)</text>
        <dbReference type="Rhea" id="RHEA:36231"/>
        <dbReference type="ChEBI" id="CHEBI:15377"/>
        <dbReference type="ChEBI" id="CHEBI:15378"/>
        <dbReference type="ChEBI" id="CHEBI:28868"/>
        <dbReference type="ChEBI" id="CHEBI:30909"/>
        <dbReference type="ChEBI" id="CHEBI:36702"/>
        <dbReference type="EC" id="3.1.1.4"/>
    </reaction>
    <physiologicalReaction direction="left-to-right" evidence="31">
        <dbReference type="Rhea" id="RHEA:36232"/>
    </physiologicalReaction>
</comment>
<evidence type="ECO:0000256" key="13">
    <source>
        <dbReference type="ARBA" id="ARBA00023098"/>
    </source>
</evidence>
<evidence type="ECO:0000256" key="27">
    <source>
        <dbReference type="ARBA" id="ARBA00047438"/>
    </source>
</evidence>
<dbReference type="EC" id="3.1.1.5" evidence="3"/>
<evidence type="ECO:0000256" key="15">
    <source>
        <dbReference type="ARBA" id="ARBA00023180"/>
    </source>
</evidence>
<accession>A0AAW0NTY8</accession>
<dbReference type="InterPro" id="IPR038885">
    <property type="entry name" value="PLB1"/>
</dbReference>
<evidence type="ECO:0000256" key="33">
    <source>
        <dbReference type="ARBA" id="ARBA00048227"/>
    </source>
</evidence>
<keyword evidence="7" id="KW-1003">Cell membrane</keyword>
<evidence type="ECO:0000256" key="18">
    <source>
        <dbReference type="ARBA" id="ARBA00023408"/>
    </source>
</evidence>
<dbReference type="InterPro" id="IPR008265">
    <property type="entry name" value="Lipase_GDSL_AS"/>
</dbReference>
<evidence type="ECO:0000256" key="23">
    <source>
        <dbReference type="ARBA" id="ARBA00033022"/>
    </source>
</evidence>
<evidence type="ECO:0000256" key="6">
    <source>
        <dbReference type="ARBA" id="ARBA00015133"/>
    </source>
</evidence>
<dbReference type="AlphaFoldDB" id="A0AAW0NTY8"/>
<keyword evidence="11" id="KW-0378">Hydrolase</keyword>
<evidence type="ECO:0000256" key="46">
    <source>
        <dbReference type="ARBA" id="ARBA00049461"/>
    </source>
</evidence>
<evidence type="ECO:0000256" key="17">
    <source>
        <dbReference type="ARBA" id="ARBA00023369"/>
    </source>
</evidence>
<dbReference type="EC" id="3.1.1.3" evidence="5"/>
<dbReference type="InterPro" id="IPR035547">
    <property type="entry name" value="Phospholipase_B"/>
</dbReference>
<evidence type="ECO:0000256" key="42">
    <source>
        <dbReference type="ARBA" id="ARBA00048872"/>
    </source>
</evidence>
<dbReference type="InterPro" id="IPR001087">
    <property type="entry name" value="GDSL"/>
</dbReference>
<comment type="catalytic activity">
    <reaction evidence="46">
        <text>2-(9Z-octadecenoyl)-glycerol + H2O = glycerol + (9Z)-octadecenoate + H(+)</text>
        <dbReference type="Rhea" id="RHEA:38491"/>
        <dbReference type="ChEBI" id="CHEBI:15377"/>
        <dbReference type="ChEBI" id="CHEBI:15378"/>
        <dbReference type="ChEBI" id="CHEBI:17754"/>
        <dbReference type="ChEBI" id="CHEBI:30823"/>
        <dbReference type="ChEBI" id="CHEBI:73990"/>
    </reaction>
    <physiologicalReaction direction="left-to-right" evidence="46">
        <dbReference type="Rhea" id="RHEA:38492"/>
    </physiologicalReaction>
</comment>
<evidence type="ECO:0000256" key="11">
    <source>
        <dbReference type="ARBA" id="ARBA00022801"/>
    </source>
</evidence>
<evidence type="ECO:0000256" key="24">
    <source>
        <dbReference type="ARBA" id="ARBA00045916"/>
    </source>
</evidence>
<proteinExistence type="inferred from homology"/>
<comment type="function">
    <text evidence="24">Calcium-independent membrane-associated phospholipase that catalyzes complete diacylation of phospholipids by hydrolyzing both sn-1 and sn-2 fatty acyl chains attached to the glycerol backbone (phospholipase B activity). Has dual phospholipase and lysophospholipase activities toward diacylphospholipids. Preferentially cleaves sn-2 ester bonds over sn-1 bonds. Acts as a lipase toward glycerolipid substrates. Hydrolyzes fatty acyl chains of diacylglycerols with preference for the sn-2 position and of triacylglycerols with not positional selectivity. May also hydrolyze long chain retinyl esters such as retinyl palmitate. May contribute to digestion of dietary phospholipids, glycerolipids and retinoids, facilitating lipid absorption at the brush border.</text>
</comment>
<dbReference type="PANTHER" id="PTHR21325:SF52">
    <property type="entry name" value="PHOSPHOLIPASE B1, MEMBRANE-ASSOCIATED"/>
    <property type="match status" value="1"/>
</dbReference>
<keyword evidence="10" id="KW-0677">Repeat</keyword>
<comment type="catalytic activity">
    <reaction evidence="17">
        <text>a triacylglycerol + H2O = a diacylglycerol + a fatty acid + H(+)</text>
        <dbReference type="Rhea" id="RHEA:12044"/>
        <dbReference type="ChEBI" id="CHEBI:15377"/>
        <dbReference type="ChEBI" id="CHEBI:15378"/>
        <dbReference type="ChEBI" id="CHEBI:17855"/>
        <dbReference type="ChEBI" id="CHEBI:18035"/>
        <dbReference type="ChEBI" id="CHEBI:28868"/>
        <dbReference type="EC" id="3.1.1.3"/>
    </reaction>
    <physiologicalReaction direction="left-to-right" evidence="17">
        <dbReference type="Rhea" id="RHEA:12045"/>
    </physiologicalReaction>
</comment>
<evidence type="ECO:0000256" key="35">
    <source>
        <dbReference type="ARBA" id="ARBA00048374"/>
    </source>
</evidence>
<evidence type="ECO:0000256" key="47">
    <source>
        <dbReference type="SAM" id="Phobius"/>
    </source>
</evidence>
<dbReference type="Pfam" id="PF00657">
    <property type="entry name" value="Lipase_GDSL"/>
    <property type="match status" value="2"/>
</dbReference>
<evidence type="ECO:0000256" key="16">
    <source>
        <dbReference type="ARBA" id="ARBA00023264"/>
    </source>
</evidence>
<evidence type="ECO:0000256" key="4">
    <source>
        <dbReference type="ARBA" id="ARBA00013278"/>
    </source>
</evidence>
<evidence type="ECO:0000256" key="9">
    <source>
        <dbReference type="ARBA" id="ARBA00022729"/>
    </source>
</evidence>
<comment type="catalytic activity">
    <reaction evidence="43">
        <text>1-hexadecanoyl-2-(9Z)-octadecenoyl-3-octadecanoyl-sn-glycerol + H2O = 1-hexadecanoyl-3-octadecanoyl-sn-glycerol + (9Z)-octadecenoate + H(+)</text>
        <dbReference type="Rhea" id="RHEA:41103"/>
        <dbReference type="ChEBI" id="CHEBI:15377"/>
        <dbReference type="ChEBI" id="CHEBI:15378"/>
        <dbReference type="ChEBI" id="CHEBI:30823"/>
        <dbReference type="ChEBI" id="CHEBI:77623"/>
        <dbReference type="ChEBI" id="CHEBI:77624"/>
    </reaction>
    <physiologicalReaction direction="left-to-right" evidence="43">
        <dbReference type="Rhea" id="RHEA:41104"/>
    </physiologicalReaction>
</comment>
<evidence type="ECO:0000256" key="30">
    <source>
        <dbReference type="ARBA" id="ARBA00048015"/>
    </source>
</evidence>
<comment type="catalytic activity">
    <reaction evidence="25">
        <text>1-hexadecanoyl-2-(9Z)-octadecenoyl-3-octadecanoyl-sn-glycerol + H2O = 2-(9Z-octadecenoyl)-3-octadecanoyl-sn-glycerol + hexadecanoate + H(+)</text>
        <dbReference type="Rhea" id="RHEA:41107"/>
        <dbReference type="ChEBI" id="CHEBI:7896"/>
        <dbReference type="ChEBI" id="CHEBI:15377"/>
        <dbReference type="ChEBI" id="CHEBI:15378"/>
        <dbReference type="ChEBI" id="CHEBI:75558"/>
        <dbReference type="ChEBI" id="CHEBI:77623"/>
    </reaction>
    <physiologicalReaction direction="left-to-right" evidence="25">
        <dbReference type="Rhea" id="RHEA:41108"/>
    </physiologicalReaction>
</comment>
<comment type="catalytic activity">
    <reaction evidence="44">
        <text>1,2-dihexadecanoyl-sn-glycero-3-phosphocholine + 2 H2O = sn-glycerol 3-phosphocholine + 2 hexadecanoate + 2 H(+)</text>
        <dbReference type="Rhea" id="RHEA:40975"/>
        <dbReference type="ChEBI" id="CHEBI:7896"/>
        <dbReference type="ChEBI" id="CHEBI:15377"/>
        <dbReference type="ChEBI" id="CHEBI:15378"/>
        <dbReference type="ChEBI" id="CHEBI:16870"/>
        <dbReference type="ChEBI" id="CHEBI:72999"/>
    </reaction>
    <physiologicalReaction direction="left-to-right" evidence="44">
        <dbReference type="Rhea" id="RHEA:40976"/>
    </physiologicalReaction>
</comment>
<comment type="catalytic activity">
    <reaction evidence="40">
        <text>1-hexadecanoyl-2-(9Z-octadecenoyl)-sn-glycero-3-phosphocholine + H2O = 1-hexadecanoyl-sn-glycero-3-phosphocholine + (9Z)-octadecenoate + H(+)</text>
        <dbReference type="Rhea" id="RHEA:38779"/>
        <dbReference type="ChEBI" id="CHEBI:15377"/>
        <dbReference type="ChEBI" id="CHEBI:15378"/>
        <dbReference type="ChEBI" id="CHEBI:30823"/>
        <dbReference type="ChEBI" id="CHEBI:72998"/>
        <dbReference type="ChEBI" id="CHEBI:73001"/>
    </reaction>
    <physiologicalReaction direction="left-to-right" evidence="40">
        <dbReference type="Rhea" id="RHEA:38780"/>
    </physiologicalReaction>
</comment>
<evidence type="ECO:0000256" key="8">
    <source>
        <dbReference type="ARBA" id="ARBA00022692"/>
    </source>
</evidence>
<dbReference type="GO" id="GO:0050253">
    <property type="term" value="F:retinyl-palmitate esterase activity"/>
    <property type="evidence" value="ECO:0007669"/>
    <property type="project" value="TreeGrafter"/>
</dbReference>
<evidence type="ECO:0000256" key="14">
    <source>
        <dbReference type="ARBA" id="ARBA00023136"/>
    </source>
</evidence>
<evidence type="ECO:0000256" key="22">
    <source>
        <dbReference type="ARBA" id="ARBA00031485"/>
    </source>
</evidence>
<name>A0AAW0NTY8_9GOBI</name>
<comment type="catalytic activity">
    <reaction evidence="41">
        <text>1,3-dihexadecanoyl-2-(9Z-octadecenoyl)glycerol + H2O = 1,3-dihexadecanoylglycerol + (9Z)-octadecenoate + H(+)</text>
        <dbReference type="Rhea" id="RHEA:40983"/>
        <dbReference type="ChEBI" id="CHEBI:15377"/>
        <dbReference type="ChEBI" id="CHEBI:15378"/>
        <dbReference type="ChEBI" id="CHEBI:30823"/>
        <dbReference type="ChEBI" id="CHEBI:75688"/>
        <dbReference type="ChEBI" id="CHEBI:77619"/>
    </reaction>
    <physiologicalReaction direction="left-to-right" evidence="41">
        <dbReference type="Rhea" id="RHEA:40984"/>
    </physiologicalReaction>
</comment>
<keyword evidence="9" id="KW-0732">Signal</keyword>
<evidence type="ECO:0000256" key="1">
    <source>
        <dbReference type="ARBA" id="ARBA00004247"/>
    </source>
</evidence>
<gene>
    <name evidence="48" type="ORF">WMY93_015245</name>
</gene>
<comment type="catalytic activity">
    <reaction evidence="19">
        <text>a 1,2-diacyl-sn-glycero-3-phosphocholine + H2O = a 1-acyl-sn-glycero-3-phosphocholine + a fatty acid + H(+)</text>
        <dbReference type="Rhea" id="RHEA:15801"/>
        <dbReference type="ChEBI" id="CHEBI:15377"/>
        <dbReference type="ChEBI" id="CHEBI:15378"/>
        <dbReference type="ChEBI" id="CHEBI:28868"/>
        <dbReference type="ChEBI" id="CHEBI:57643"/>
        <dbReference type="ChEBI" id="CHEBI:58168"/>
        <dbReference type="EC" id="3.1.1.4"/>
    </reaction>
    <physiologicalReaction direction="left-to-right" evidence="19">
        <dbReference type="Rhea" id="RHEA:15802"/>
    </physiologicalReaction>
</comment>
<evidence type="ECO:0000256" key="39">
    <source>
        <dbReference type="ARBA" id="ARBA00048656"/>
    </source>
</evidence>
<comment type="subcellular location">
    <subcellularLocation>
        <location evidence="1">Apical cell membrane</location>
        <topology evidence="1">Single-pass type I membrane protein</topology>
    </subcellularLocation>
</comment>
<keyword evidence="12 47" id="KW-1133">Transmembrane helix</keyword>
<evidence type="ECO:0000256" key="45">
    <source>
        <dbReference type="ARBA" id="ARBA00049372"/>
    </source>
</evidence>
<comment type="catalytic activity">
    <reaction evidence="28">
        <text>1-hexadecanoyl-2-(9Z)-octadecenoyl-3-octadecanoyl-sn-glycerol + H2O = 1-hexadecanoyl-2-(9Z-octadecenoyl)-sn-glycerol + octadecanoate + H(+)</text>
        <dbReference type="Rhea" id="RHEA:41111"/>
        <dbReference type="ChEBI" id="CHEBI:15377"/>
        <dbReference type="ChEBI" id="CHEBI:15378"/>
        <dbReference type="ChEBI" id="CHEBI:25629"/>
        <dbReference type="ChEBI" id="CHEBI:75466"/>
        <dbReference type="ChEBI" id="CHEBI:77623"/>
    </reaction>
    <physiologicalReaction direction="left-to-right" evidence="28">
        <dbReference type="Rhea" id="RHEA:41112"/>
    </physiologicalReaction>
</comment>
<dbReference type="GO" id="GO:0004623">
    <property type="term" value="F:phospholipase A2 activity"/>
    <property type="evidence" value="ECO:0007669"/>
    <property type="project" value="UniProtKB-EC"/>
</dbReference>
<organism evidence="48 49">
    <name type="scientific">Mugilogobius chulae</name>
    <name type="common">yellowstripe goby</name>
    <dbReference type="NCBI Taxonomy" id="88201"/>
    <lineage>
        <taxon>Eukaryota</taxon>
        <taxon>Metazoa</taxon>
        <taxon>Chordata</taxon>
        <taxon>Craniata</taxon>
        <taxon>Vertebrata</taxon>
        <taxon>Euteleostomi</taxon>
        <taxon>Actinopterygii</taxon>
        <taxon>Neopterygii</taxon>
        <taxon>Teleostei</taxon>
        <taxon>Neoteleostei</taxon>
        <taxon>Acanthomorphata</taxon>
        <taxon>Gobiaria</taxon>
        <taxon>Gobiiformes</taxon>
        <taxon>Gobioidei</taxon>
        <taxon>Gobiidae</taxon>
        <taxon>Gobionellinae</taxon>
        <taxon>Mugilogobius</taxon>
    </lineage>
</organism>
<evidence type="ECO:0000256" key="5">
    <source>
        <dbReference type="ARBA" id="ARBA00013279"/>
    </source>
</evidence>
<comment type="catalytic activity">
    <reaction evidence="42">
        <text>1-O-hexadecyl-2-(9Z)-octadecenoyl-sn-glycero-3-phosphocholine + H2O = 1-O-hexadecyl-sn-glycero-3-phosphocholine + (9Z)-octadecenoate + H(+)</text>
        <dbReference type="Rhea" id="RHEA:40915"/>
        <dbReference type="ChEBI" id="CHEBI:15377"/>
        <dbReference type="ChEBI" id="CHEBI:15378"/>
        <dbReference type="ChEBI" id="CHEBI:30823"/>
        <dbReference type="ChEBI" id="CHEBI:34112"/>
        <dbReference type="ChEBI" id="CHEBI:64496"/>
    </reaction>
    <physiologicalReaction direction="left-to-right" evidence="42">
        <dbReference type="Rhea" id="RHEA:40916"/>
    </physiologicalReaction>
</comment>
<comment type="catalytic activity">
    <reaction evidence="30">
        <text>1-hexadecanoyl-2-(9Z-octadecenoyl)-sn-glycero-3-phospho-(1'-sn-glycerol) + H2O = 1-hexadecanoyl-sn-glycero-3-phospho-(1'-sn-glycerol) + (9Z)-octadecenoate + H(+)</text>
        <dbReference type="Rhea" id="RHEA:40919"/>
        <dbReference type="ChEBI" id="CHEBI:15377"/>
        <dbReference type="ChEBI" id="CHEBI:15378"/>
        <dbReference type="ChEBI" id="CHEBI:30823"/>
        <dbReference type="ChEBI" id="CHEBI:72841"/>
        <dbReference type="ChEBI" id="CHEBI:75158"/>
    </reaction>
    <physiologicalReaction direction="left-to-right" evidence="30">
        <dbReference type="Rhea" id="RHEA:40920"/>
    </physiologicalReaction>
</comment>
<dbReference type="Proteomes" id="UP001460270">
    <property type="component" value="Unassembled WGS sequence"/>
</dbReference>
<dbReference type="EMBL" id="JBBPFD010000011">
    <property type="protein sequence ID" value="KAK7906633.1"/>
    <property type="molecule type" value="Genomic_DNA"/>
</dbReference>
<dbReference type="PANTHER" id="PTHR21325">
    <property type="entry name" value="PHOSPHOLIPASE B, PLB1"/>
    <property type="match status" value="1"/>
</dbReference>
<evidence type="ECO:0000256" key="19">
    <source>
        <dbReference type="ARBA" id="ARBA00023422"/>
    </source>
</evidence>
<evidence type="ECO:0000256" key="2">
    <source>
        <dbReference type="ARBA" id="ARBA00009979"/>
    </source>
</evidence>
<evidence type="ECO:0000256" key="44">
    <source>
        <dbReference type="ARBA" id="ARBA00049363"/>
    </source>
</evidence>
<comment type="caution">
    <text evidence="48">The sequence shown here is derived from an EMBL/GenBank/DDBJ whole genome shotgun (WGS) entry which is preliminary data.</text>
</comment>
<evidence type="ECO:0000256" key="41">
    <source>
        <dbReference type="ARBA" id="ARBA00048869"/>
    </source>
</evidence>
<keyword evidence="15" id="KW-0325">Glycoprotein</keyword>
<evidence type="ECO:0000256" key="32">
    <source>
        <dbReference type="ARBA" id="ARBA00048058"/>
    </source>
</evidence>
<comment type="catalytic activity">
    <reaction evidence="32">
        <text>1,2-di-(9Z-octadecenoyl)-sn-glycero-3-phosphocholine + H2O = 1-(9Z-octadecenoyl)-sn-glycero-3-phosphocholine + (9Z)-octadecenoate + H(+)</text>
        <dbReference type="Rhea" id="RHEA:40923"/>
        <dbReference type="ChEBI" id="CHEBI:15377"/>
        <dbReference type="ChEBI" id="CHEBI:15378"/>
        <dbReference type="ChEBI" id="CHEBI:28610"/>
        <dbReference type="ChEBI" id="CHEBI:30823"/>
        <dbReference type="ChEBI" id="CHEBI:74669"/>
    </reaction>
    <physiologicalReaction direction="left-to-right" evidence="32">
        <dbReference type="Rhea" id="RHEA:40924"/>
    </physiologicalReaction>
</comment>
<dbReference type="GO" id="GO:0006644">
    <property type="term" value="P:phospholipid metabolic process"/>
    <property type="evidence" value="ECO:0007669"/>
    <property type="project" value="TreeGrafter"/>
</dbReference>
<dbReference type="GO" id="GO:0004622">
    <property type="term" value="F:phosphatidylcholine lysophospholipase activity"/>
    <property type="evidence" value="ECO:0007669"/>
    <property type="project" value="UniProtKB-EC"/>
</dbReference>
<keyword evidence="16" id="KW-1208">Phospholipid metabolism</keyword>
<comment type="catalytic activity">
    <reaction evidence="34">
        <text>1-hexadecanoyl-2-(9Z,12Z-octadecadienoyl)-sn-glycero-3-phosphocholine + H2O = 2-(9Z,12Z-octadecadienoyl)-sn-glycero-3-phosphocholine + hexadecanoate + H(+)</text>
        <dbReference type="Rhea" id="RHEA:40971"/>
        <dbReference type="ChEBI" id="CHEBI:7896"/>
        <dbReference type="ChEBI" id="CHEBI:15377"/>
        <dbReference type="ChEBI" id="CHEBI:15378"/>
        <dbReference type="ChEBI" id="CHEBI:73002"/>
        <dbReference type="ChEBI" id="CHEBI:76084"/>
    </reaction>
    <physiologicalReaction direction="left-to-right" evidence="34">
        <dbReference type="Rhea" id="RHEA:40972"/>
    </physiologicalReaction>
</comment>
<evidence type="ECO:0000256" key="36">
    <source>
        <dbReference type="ARBA" id="ARBA00048386"/>
    </source>
</evidence>
<comment type="catalytic activity">
    <reaction evidence="35">
        <text>1-octadecanoyl-2-(9Z,12Z)-octadecadienoyl-sn-glycerol + H2O = 1-octadecanoyl-sn-glycerol + (9Z,12Z)-octadecadienoate + H(+)</text>
        <dbReference type="Rhea" id="RHEA:40927"/>
        <dbReference type="ChEBI" id="CHEBI:15377"/>
        <dbReference type="ChEBI" id="CHEBI:15378"/>
        <dbReference type="ChEBI" id="CHEBI:30245"/>
        <dbReference type="ChEBI" id="CHEBI:75550"/>
        <dbReference type="ChEBI" id="CHEBI:77097"/>
    </reaction>
    <physiologicalReaction direction="left-to-right" evidence="35">
        <dbReference type="Rhea" id="RHEA:40928"/>
    </physiologicalReaction>
</comment>
<comment type="catalytic activity">
    <reaction evidence="33">
        <text>1,2-dihexadecanoyl-sn-glycero-3-phosphocholine + H2O = 1-hexadecanoyl-sn-glycero-3-phosphocholine + hexadecanoate + H(+)</text>
        <dbReference type="Rhea" id="RHEA:41223"/>
        <dbReference type="ChEBI" id="CHEBI:7896"/>
        <dbReference type="ChEBI" id="CHEBI:15377"/>
        <dbReference type="ChEBI" id="CHEBI:15378"/>
        <dbReference type="ChEBI" id="CHEBI:72998"/>
        <dbReference type="ChEBI" id="CHEBI:72999"/>
    </reaction>
    <physiologicalReaction direction="left-to-right" evidence="33">
        <dbReference type="Rhea" id="RHEA:41224"/>
    </physiologicalReaction>
</comment>
<evidence type="ECO:0000256" key="3">
    <source>
        <dbReference type="ARBA" id="ARBA00013274"/>
    </source>
</evidence>
<dbReference type="EC" id="3.1.1.4" evidence="4"/>
<sequence>MFAGSPPATVDRVRPSDVAVFSSIGLDSRSVLSALLFTQKKLINVFSPSLLVPFTSPLSDDSSLMEQAKDVSLQLQDKQDSWKLVLLIVRLDQLRAYEQQQASSAVEEMTKTVEEVLYFLQSQLKKTIVSVALWDGEQVSHQNKEEELVRGVQTFALQKTLGEMLERKNWFYKDTEDFTVVLQDSPLLRHTPTASAASFSDSYHTDKLLVQTWTKLLQPTSEPAQREDFALACPTEVRNWTGDTLYYQMALTYYYSLLFVVPAACLSSQTVSVQKLRPFLRTRANSYLKENEDVSLRVEPVTGTEMPCDNFSPSPVVPNSVHELRPGDVRVVAALGDSLTAGNGVGSHPSNLLDVLTQYRGLSWSIGGDDNLTSVTTLPNILRHFNPGLKGFALGTGGQGTAQASLNQAVGGATSENLLTQAKALVTRMKEDLKINFTEDWKVITIFIGGNDLCDFCKNSLQYSVDSYIRHVRDTLDYLHTEVPRCLVNLVEPLHITPLREMHLDLSLKCPTWLVNILCPCVILPKDNSASVAQLEDLNRKYQMALHELVESGLYDTRSDFTVVVQPFFREIVVPRLPDGRMDRSYFSPDCFHLSQKAHTLMARSLWNNMLEPLGNKTSKQDFMEEITLKCPTETSPFIRTYNNSDYVYAGPPPTPGPITNWGSDFSCVDLAPSDSAPTSVHSLRPADIQVVAALGDSLTAGVAAKAKNLFDLSKQYRGVSWSIGGDATLETVTTIPNILKKFNSKLTGFSVGQLAARKGFNMAQPGATSGDIQAQAEALVQALNSSKEVNFEQDWKLVTIFVGEMDLCNYCLDQFNLTAQKFSQNLEKGLDTLYQNVPRVLVNVVQVLQIDPLQTVKRNTIGCSLLQRTQCPCVVNPSTNSPEIEEIKRINREYQAELEFLLSADRFDGKDDFAVVLQPFLHNYFLPHVGEGDVDTSLYSLDCFHRSERAQAEMAVALWNNMLEPVGRKTAFNNFTYDRSKIHCPTQTHPFIFTKKNSFPEPPTTAPPTSPSSAHTPAVTGPQPLCSPVLPVWVPVLAAVGSLLLGFVLAWVICTKCMKKNKSANMYRTSF</sequence>
<evidence type="ECO:0000256" key="31">
    <source>
        <dbReference type="ARBA" id="ARBA00048049"/>
    </source>
</evidence>
<dbReference type="GO" id="GO:0031526">
    <property type="term" value="C:brush border membrane"/>
    <property type="evidence" value="ECO:0007669"/>
    <property type="project" value="TreeGrafter"/>
</dbReference>
<evidence type="ECO:0000256" key="37">
    <source>
        <dbReference type="ARBA" id="ARBA00048454"/>
    </source>
</evidence>
<evidence type="ECO:0000256" key="34">
    <source>
        <dbReference type="ARBA" id="ARBA00048362"/>
    </source>
</evidence>
<comment type="catalytic activity">
    <reaction evidence="45">
        <text>1,3-di-(9Z-octadecenoyl)-glycerol + H2O = 1-(9Z-octadecenoyl)-glycerol + (9Z)-octadecenoate + H(+)</text>
        <dbReference type="Rhea" id="RHEA:39939"/>
        <dbReference type="ChEBI" id="CHEBI:15377"/>
        <dbReference type="ChEBI" id="CHEBI:15378"/>
        <dbReference type="ChEBI" id="CHEBI:30823"/>
        <dbReference type="ChEBI" id="CHEBI:75342"/>
        <dbReference type="ChEBI" id="CHEBI:75735"/>
    </reaction>
    <physiologicalReaction direction="left-to-right" evidence="45">
        <dbReference type="Rhea" id="RHEA:39940"/>
    </physiologicalReaction>
</comment>
<comment type="catalytic activity">
    <reaction evidence="18">
        <text>1-hexadecanoyl-2-(9Z,12Z-octadecadienoyl)-sn-glycero-3-phosphocholine + H2O = (9Z,12Z)-octadecadienoate + 1-hexadecanoyl-sn-glycero-3-phosphocholine + H(+)</text>
        <dbReference type="Rhea" id="RHEA:40811"/>
        <dbReference type="ChEBI" id="CHEBI:15377"/>
        <dbReference type="ChEBI" id="CHEBI:15378"/>
        <dbReference type="ChEBI" id="CHEBI:30245"/>
        <dbReference type="ChEBI" id="CHEBI:72998"/>
        <dbReference type="ChEBI" id="CHEBI:73002"/>
    </reaction>
    <physiologicalReaction direction="left-to-right" evidence="18">
        <dbReference type="Rhea" id="RHEA:40812"/>
    </physiologicalReaction>
</comment>
<feature type="transmembrane region" description="Helical" evidence="47">
    <location>
        <begin position="1033"/>
        <end position="1055"/>
    </location>
</feature>
<evidence type="ECO:0000256" key="38">
    <source>
        <dbReference type="ARBA" id="ARBA00048613"/>
    </source>
</evidence>
<dbReference type="PROSITE" id="PS01098">
    <property type="entry name" value="LIPASE_GDSL_SER"/>
    <property type="match status" value="2"/>
</dbReference>